<dbReference type="InterPro" id="IPR008822">
    <property type="entry name" value="Endonuclease_RusA-like"/>
</dbReference>
<dbReference type="SUPFAM" id="SSF103084">
    <property type="entry name" value="Holliday junction resolvase RusA"/>
    <property type="match status" value="1"/>
</dbReference>
<dbReference type="InterPro" id="IPR036614">
    <property type="entry name" value="RusA-like_sf"/>
</dbReference>
<organism evidence="1 2">
    <name type="scientific">Akkermansia muciniphila</name>
    <dbReference type="NCBI Taxonomy" id="239935"/>
    <lineage>
        <taxon>Bacteria</taxon>
        <taxon>Pseudomonadati</taxon>
        <taxon>Verrucomicrobiota</taxon>
        <taxon>Verrucomicrobiia</taxon>
        <taxon>Verrucomicrobiales</taxon>
        <taxon>Akkermansiaceae</taxon>
        <taxon>Akkermansia</taxon>
    </lineage>
</organism>
<name>A0AAX0WLV0_9BACT</name>
<dbReference type="GO" id="GO:0000287">
    <property type="term" value="F:magnesium ion binding"/>
    <property type="evidence" value="ECO:0007669"/>
    <property type="project" value="InterPro"/>
</dbReference>
<accession>A0AAX0WLV0</accession>
<dbReference type="Proteomes" id="UP000236075">
    <property type="component" value="Unassembled WGS sequence"/>
</dbReference>
<evidence type="ECO:0000313" key="2">
    <source>
        <dbReference type="Proteomes" id="UP000236075"/>
    </source>
</evidence>
<proteinExistence type="predicted"/>
<dbReference type="Pfam" id="PF05866">
    <property type="entry name" value="RusA"/>
    <property type="match status" value="1"/>
</dbReference>
<dbReference type="GO" id="GO:0006310">
    <property type="term" value="P:DNA recombination"/>
    <property type="evidence" value="ECO:0007669"/>
    <property type="project" value="InterPro"/>
</dbReference>
<dbReference type="EMBL" id="PJLB01000008">
    <property type="protein sequence ID" value="PND02759.1"/>
    <property type="molecule type" value="Genomic_DNA"/>
</dbReference>
<dbReference type="GeneID" id="60879725"/>
<evidence type="ECO:0000313" key="1">
    <source>
        <dbReference type="EMBL" id="PND02759.1"/>
    </source>
</evidence>
<comment type="caution">
    <text evidence="1">The sequence shown here is derived from an EMBL/GenBank/DDBJ whole genome shotgun (WGS) entry which is preliminary data.</text>
</comment>
<dbReference type="AlphaFoldDB" id="A0AAX0WLV0"/>
<reference evidence="1 2" key="1">
    <citation type="journal article" date="2017" name="BMC Genomics">
        <title>Genome sequencing of 39 Akkermansia muciniphila isolates reveals its population structure, genomic and functional diverisity, and global distribution in mammalian gut microbiotas.</title>
        <authorList>
            <person name="Guo X."/>
            <person name="Li S."/>
            <person name="Zhang J."/>
            <person name="Wu F."/>
            <person name="Li X."/>
            <person name="Wu D."/>
            <person name="Zhang M."/>
            <person name="Ou Z."/>
            <person name="Jie Z."/>
            <person name="Yan Q."/>
            <person name="Li P."/>
            <person name="Yi J."/>
            <person name="Peng Y."/>
        </authorList>
    </citation>
    <scope>NUCLEOTIDE SEQUENCE [LARGE SCALE GENOMIC DNA]</scope>
    <source>
        <strain evidence="1 2">GP28</strain>
    </source>
</reference>
<dbReference type="Gene3D" id="3.30.1330.70">
    <property type="entry name" value="Holliday junction resolvase RusA"/>
    <property type="match status" value="1"/>
</dbReference>
<dbReference type="GO" id="GO:0006281">
    <property type="term" value="P:DNA repair"/>
    <property type="evidence" value="ECO:0007669"/>
    <property type="project" value="InterPro"/>
</dbReference>
<sequence>MNKPITIMLPIVPPTKTHQNKKIVNIGKHAKLADTKELKLVISDYLTLLKPYQPARPLTGPVSLKLAFVWPYRKSEPKKNRIGLIPKTTKPDWDNLAKTLQDVLTRLRFWEDDAQVYSASVDKWWGEEPQITITVQEGSEQ</sequence>
<dbReference type="RefSeq" id="WP_102741319.1">
    <property type="nucleotide sequence ID" value="NZ_AP021898.1"/>
</dbReference>
<protein>
    <submittedName>
        <fullName evidence="1">RusA family crossover junction endodeoxyribonuclease</fullName>
    </submittedName>
</protein>
<gene>
    <name evidence="1" type="ORF">CXT95_08930</name>
</gene>